<name>A0ABS8V5Z8_DATST</name>
<dbReference type="Proteomes" id="UP000823775">
    <property type="component" value="Unassembled WGS sequence"/>
</dbReference>
<gene>
    <name evidence="1" type="ORF">HAX54_028211</name>
</gene>
<reference evidence="1 2" key="1">
    <citation type="journal article" date="2021" name="BMC Genomics">
        <title>Datura genome reveals duplications of psychoactive alkaloid biosynthetic genes and high mutation rate following tissue culture.</title>
        <authorList>
            <person name="Rajewski A."/>
            <person name="Carter-House D."/>
            <person name="Stajich J."/>
            <person name="Litt A."/>
        </authorList>
    </citation>
    <scope>NUCLEOTIDE SEQUENCE [LARGE SCALE GENOMIC DNA]</scope>
    <source>
        <strain evidence="1">AR-01</strain>
    </source>
</reference>
<keyword evidence="2" id="KW-1185">Reference proteome</keyword>
<dbReference type="EMBL" id="JACEIK010003453">
    <property type="protein sequence ID" value="MCD9641776.1"/>
    <property type="molecule type" value="Genomic_DNA"/>
</dbReference>
<sequence>MTICETANLHLGYPGRTFEAWTWIYKISKKTTQLTQLQATAWLEGHHLGPGSNRQSRGKHQAMLKKGQVFKKRNFGKDLLNPVEKVRSHKGKEIMVSDDQNEESERRVERDVFQLNEKRGNFSIREAENEETEAEIRGEKANIETSLSLALPNVSLFLASSNRVQDGDHPSQAIA</sequence>
<proteinExistence type="predicted"/>
<comment type="caution">
    <text evidence="1">The sequence shown here is derived from an EMBL/GenBank/DDBJ whole genome shotgun (WGS) entry which is preliminary data.</text>
</comment>
<evidence type="ECO:0000313" key="1">
    <source>
        <dbReference type="EMBL" id="MCD9641776.1"/>
    </source>
</evidence>
<accession>A0ABS8V5Z8</accession>
<organism evidence="1 2">
    <name type="scientific">Datura stramonium</name>
    <name type="common">Jimsonweed</name>
    <name type="synonym">Common thornapple</name>
    <dbReference type="NCBI Taxonomy" id="4076"/>
    <lineage>
        <taxon>Eukaryota</taxon>
        <taxon>Viridiplantae</taxon>
        <taxon>Streptophyta</taxon>
        <taxon>Embryophyta</taxon>
        <taxon>Tracheophyta</taxon>
        <taxon>Spermatophyta</taxon>
        <taxon>Magnoliopsida</taxon>
        <taxon>eudicotyledons</taxon>
        <taxon>Gunneridae</taxon>
        <taxon>Pentapetalae</taxon>
        <taxon>asterids</taxon>
        <taxon>lamiids</taxon>
        <taxon>Solanales</taxon>
        <taxon>Solanaceae</taxon>
        <taxon>Solanoideae</taxon>
        <taxon>Datureae</taxon>
        <taxon>Datura</taxon>
    </lineage>
</organism>
<protein>
    <submittedName>
        <fullName evidence="1">Uncharacterized protein</fullName>
    </submittedName>
</protein>
<evidence type="ECO:0000313" key="2">
    <source>
        <dbReference type="Proteomes" id="UP000823775"/>
    </source>
</evidence>